<evidence type="ECO:0000256" key="4">
    <source>
        <dbReference type="ARBA" id="ARBA00022692"/>
    </source>
</evidence>
<accession>A0A5P3A865</accession>
<dbReference type="InterPro" id="IPR050330">
    <property type="entry name" value="Bact_OuterMem_StrucFunc"/>
</dbReference>
<dbReference type="Proteomes" id="UP000325785">
    <property type="component" value="Chromosome"/>
</dbReference>
<dbReference type="InterPro" id="IPR036737">
    <property type="entry name" value="OmpA-like_sf"/>
</dbReference>
<dbReference type="GO" id="GO:0005886">
    <property type="term" value="C:plasma membrane"/>
    <property type="evidence" value="ECO:0007669"/>
    <property type="project" value="UniProtKB-SubCell"/>
</dbReference>
<keyword evidence="6 7" id="KW-0472">Membrane</keyword>
<evidence type="ECO:0000256" key="6">
    <source>
        <dbReference type="ARBA" id="ARBA00023136"/>
    </source>
</evidence>
<dbReference type="InterPro" id="IPR006665">
    <property type="entry name" value="OmpA-like"/>
</dbReference>
<comment type="similarity">
    <text evidence="2">Belongs to the MotB family.</text>
</comment>
<protein>
    <submittedName>
        <fullName evidence="10">Chemotaxis protein LafU</fullName>
    </submittedName>
</protein>
<evidence type="ECO:0000259" key="9">
    <source>
        <dbReference type="PROSITE" id="PS51123"/>
    </source>
</evidence>
<evidence type="ECO:0000256" key="2">
    <source>
        <dbReference type="ARBA" id="ARBA00008914"/>
    </source>
</evidence>
<dbReference type="PANTHER" id="PTHR30329">
    <property type="entry name" value="STATOR ELEMENT OF FLAGELLAR MOTOR COMPLEX"/>
    <property type="match status" value="1"/>
</dbReference>
<name>A0A5P3A865_9RHOB</name>
<dbReference type="Pfam" id="PF00691">
    <property type="entry name" value="OmpA"/>
    <property type="match status" value="1"/>
</dbReference>
<feature type="region of interest" description="Disordered" evidence="8">
    <location>
        <begin position="98"/>
        <end position="179"/>
    </location>
</feature>
<dbReference type="CDD" id="cd07185">
    <property type="entry name" value="OmpA_C-like"/>
    <property type="match status" value="1"/>
</dbReference>
<evidence type="ECO:0000256" key="5">
    <source>
        <dbReference type="ARBA" id="ARBA00022989"/>
    </source>
</evidence>
<feature type="domain" description="OmpA-like" evidence="9">
    <location>
        <begin position="215"/>
        <end position="334"/>
    </location>
</feature>
<comment type="subcellular location">
    <subcellularLocation>
        <location evidence="1">Cell membrane</location>
        <topology evidence="1">Single-pass membrane protein</topology>
    </subcellularLocation>
</comment>
<dbReference type="PROSITE" id="PS51123">
    <property type="entry name" value="OMPA_2"/>
    <property type="match status" value="1"/>
</dbReference>
<evidence type="ECO:0000256" key="8">
    <source>
        <dbReference type="SAM" id="MobiDB-lite"/>
    </source>
</evidence>
<organism evidence="10 11">
    <name type="scientific">Roseovarius indicus</name>
    <dbReference type="NCBI Taxonomy" id="540747"/>
    <lineage>
        <taxon>Bacteria</taxon>
        <taxon>Pseudomonadati</taxon>
        <taxon>Pseudomonadota</taxon>
        <taxon>Alphaproteobacteria</taxon>
        <taxon>Rhodobacterales</taxon>
        <taxon>Roseobacteraceae</taxon>
        <taxon>Roseovarius</taxon>
    </lineage>
</organism>
<keyword evidence="3" id="KW-1003">Cell membrane</keyword>
<gene>
    <name evidence="10" type="primary">lafU</name>
    <name evidence="10" type="ORF">RIdsm_01369</name>
</gene>
<proteinExistence type="inferred from homology"/>
<dbReference type="EMBL" id="CP031598">
    <property type="protein sequence ID" value="QEW25582.1"/>
    <property type="molecule type" value="Genomic_DNA"/>
</dbReference>
<evidence type="ECO:0000256" key="7">
    <source>
        <dbReference type="PROSITE-ProRule" id="PRU00473"/>
    </source>
</evidence>
<dbReference type="AlphaFoldDB" id="A0A5P3A865"/>
<reference evidence="10 11" key="1">
    <citation type="submission" date="2018-08" db="EMBL/GenBank/DDBJ databases">
        <title>Genetic Globetrotter - A new plasmid hitch-hiking vast phylogenetic and geographic distances.</title>
        <authorList>
            <person name="Vollmers J."/>
            <person name="Petersen J."/>
        </authorList>
    </citation>
    <scope>NUCLEOTIDE SEQUENCE [LARGE SCALE GENOMIC DNA]</scope>
    <source>
        <strain evidence="10 11">DSM 26383</strain>
    </source>
</reference>
<dbReference type="OrthoDB" id="7170686at2"/>
<dbReference type="Pfam" id="PF13677">
    <property type="entry name" value="MotB_plug"/>
    <property type="match status" value="1"/>
</dbReference>
<feature type="compositionally biased region" description="Polar residues" evidence="8">
    <location>
        <begin position="161"/>
        <end position="171"/>
    </location>
</feature>
<dbReference type="RefSeq" id="WP_057814766.1">
    <property type="nucleotide sequence ID" value="NZ_CP031598.1"/>
</dbReference>
<feature type="compositionally biased region" description="Basic and acidic residues" evidence="8">
    <location>
        <begin position="98"/>
        <end position="114"/>
    </location>
</feature>
<feature type="region of interest" description="Disordered" evidence="8">
    <location>
        <begin position="335"/>
        <end position="371"/>
    </location>
</feature>
<evidence type="ECO:0000256" key="1">
    <source>
        <dbReference type="ARBA" id="ARBA00004162"/>
    </source>
</evidence>
<dbReference type="SUPFAM" id="SSF103088">
    <property type="entry name" value="OmpA-like"/>
    <property type="match status" value="1"/>
</dbReference>
<evidence type="ECO:0000313" key="10">
    <source>
        <dbReference type="EMBL" id="QEW25582.1"/>
    </source>
</evidence>
<dbReference type="PANTHER" id="PTHR30329:SF21">
    <property type="entry name" value="LIPOPROTEIN YIAD-RELATED"/>
    <property type="match status" value="1"/>
</dbReference>
<keyword evidence="5" id="KW-1133">Transmembrane helix</keyword>
<evidence type="ECO:0000313" key="11">
    <source>
        <dbReference type="Proteomes" id="UP000325785"/>
    </source>
</evidence>
<dbReference type="Gene3D" id="3.30.1330.60">
    <property type="entry name" value="OmpA-like domain"/>
    <property type="match status" value="1"/>
</dbReference>
<keyword evidence="4" id="KW-0812">Transmembrane</keyword>
<dbReference type="InterPro" id="IPR025713">
    <property type="entry name" value="MotB-like_N_dom"/>
</dbReference>
<evidence type="ECO:0000256" key="3">
    <source>
        <dbReference type="ARBA" id="ARBA00022475"/>
    </source>
</evidence>
<sequence length="392" mass="42519">MAANAQAKIIRRIEVTEESGHHGGGWKVAYADFMTAMMAFFLLLWILSSSDEQKLRGIAEYFTNATMPSGSGVLDGATLGPPGTLTASNGTIVARGAELGKFDDPSPAKWEIKDTTPTYDPNQKALGSERGKHENPAAGNAADTMPKAKPGVPQHPGTDDATGQASSSAQAPNPREEQQENFRNLKAEIMQAMQDTPDLRPLMNHVIFDETEEGLQIQIIDQEGQPMFASGRAEMLSATEKLLTRLGTSLAKLENRMVISGHTDAVPFTKATNYDNWDLSSDRAHATRRIFESAGVSEDRFIRVSGLAASDALRPEDPNHPSNRRVTIQLQYESTGMSDRAASGTGETMLHPSTSETQSVKTADATKKTQAEPDVVVSFENDVFTDLRNALR</sequence>
<feature type="compositionally biased region" description="Polar residues" evidence="8">
    <location>
        <begin position="351"/>
        <end position="361"/>
    </location>
</feature>
<dbReference type="KEGG" id="rid:RIdsm_01369"/>